<name>I1C514_RHIO9</name>
<comment type="catalytic activity">
    <reaction evidence="1">
        <text>Hydrolysis of proteins with broad specificity similar to that of pepsin A, preferring hydrophobic residues at P1 and P1'. Clots milk and activates trypsinogen. Does not cleave 4-Gln-|-His-5, but does cleave 10-His-|-Leu-11 and 12-Val-|-Glu-13 in B chain of insulin.</text>
        <dbReference type="EC" id="3.4.23.21"/>
    </reaction>
</comment>
<gene>
    <name evidence="8" type="ORF">RO3G_08249</name>
</gene>
<keyword evidence="6" id="KW-0645">Protease</keyword>
<dbReference type="RefSeq" id="XP_067518940.1">
    <property type="nucleotide sequence ID" value="XM_067662839.1"/>
</dbReference>
<dbReference type="EMBL" id="CH476737">
    <property type="protein sequence ID" value="EIE83544.1"/>
    <property type="molecule type" value="Genomic_DNA"/>
</dbReference>
<sequence>MGGYETSRFTGQLSFLPVIQYDSSGKANIGQYYEPIDKTPNSFRYWTVPGQAVSVVQSDGTAVYETQLNELQPAILDTGTTLSYLPGHIVIEILKSITSYYKPLKLNDDSIQAYQVNCSDFLDQRTLWLYFQFSTAPNHFTAKPAVIRVPLREMVLPQDTTNIKTAKTCLFGMAPISTESLSSTGWILGQTVLRSAYVVHDMLGLQVGIGAAANGYDFPTVDQVTNNSNIIAKLSDTIYSIILMIFVTFVFF</sequence>
<dbReference type="OrthoDB" id="771136at2759"/>
<comment type="similarity">
    <text evidence="2 6">Belongs to the peptidase A1 family.</text>
</comment>
<reference evidence="8 9" key="1">
    <citation type="journal article" date="2009" name="PLoS Genet.">
        <title>Genomic analysis of the basal lineage fungus Rhizopus oryzae reveals a whole-genome duplication.</title>
        <authorList>
            <person name="Ma L.-J."/>
            <person name="Ibrahim A.S."/>
            <person name="Skory C."/>
            <person name="Grabherr M.G."/>
            <person name="Burger G."/>
            <person name="Butler M."/>
            <person name="Elias M."/>
            <person name="Idnurm A."/>
            <person name="Lang B.F."/>
            <person name="Sone T."/>
            <person name="Abe A."/>
            <person name="Calvo S.E."/>
            <person name="Corrochano L.M."/>
            <person name="Engels R."/>
            <person name="Fu J."/>
            <person name="Hansberg W."/>
            <person name="Kim J.-M."/>
            <person name="Kodira C.D."/>
            <person name="Koehrsen M.J."/>
            <person name="Liu B."/>
            <person name="Miranda-Saavedra D."/>
            <person name="O'Leary S."/>
            <person name="Ortiz-Castellanos L."/>
            <person name="Poulter R."/>
            <person name="Rodriguez-Romero J."/>
            <person name="Ruiz-Herrera J."/>
            <person name="Shen Y.-Q."/>
            <person name="Zeng Q."/>
            <person name="Galagan J."/>
            <person name="Birren B.W."/>
            <person name="Cuomo C.A."/>
            <person name="Wickes B.L."/>
        </authorList>
    </citation>
    <scope>NUCLEOTIDE SEQUENCE [LARGE SCALE GENOMIC DNA]</scope>
    <source>
        <strain evidence="9">RA 99-880 / ATCC MYA-4621 / FGSC 9543 / NRRL 43880</strain>
    </source>
</reference>
<dbReference type="InterPro" id="IPR021109">
    <property type="entry name" value="Peptidase_aspartic_dom_sf"/>
</dbReference>
<dbReference type="InterPro" id="IPR001969">
    <property type="entry name" value="Aspartic_peptidase_AS"/>
</dbReference>
<dbReference type="PRINTS" id="PR00792">
    <property type="entry name" value="PEPSIN"/>
</dbReference>
<dbReference type="GO" id="GO:0004190">
    <property type="term" value="F:aspartic-type endopeptidase activity"/>
    <property type="evidence" value="ECO:0007669"/>
    <property type="project" value="UniProtKB-KW"/>
</dbReference>
<dbReference type="Gene3D" id="2.40.70.10">
    <property type="entry name" value="Acid Proteases"/>
    <property type="match status" value="1"/>
</dbReference>
<accession>I1C514</accession>
<dbReference type="VEuPathDB" id="FungiDB:RO3G_08249"/>
<keyword evidence="9" id="KW-1185">Reference proteome</keyword>
<dbReference type="InParanoid" id="I1C514"/>
<organism evidence="8 9">
    <name type="scientific">Rhizopus delemar (strain RA 99-880 / ATCC MYA-4621 / FGSC 9543 / NRRL 43880)</name>
    <name type="common">Mucormycosis agent</name>
    <name type="synonym">Rhizopus arrhizus var. delemar</name>
    <dbReference type="NCBI Taxonomy" id="246409"/>
    <lineage>
        <taxon>Eukaryota</taxon>
        <taxon>Fungi</taxon>
        <taxon>Fungi incertae sedis</taxon>
        <taxon>Mucoromycota</taxon>
        <taxon>Mucoromycotina</taxon>
        <taxon>Mucoromycetes</taxon>
        <taxon>Mucorales</taxon>
        <taxon>Mucorineae</taxon>
        <taxon>Rhizopodaceae</taxon>
        <taxon>Rhizopus</taxon>
    </lineage>
</organism>
<dbReference type="InterPro" id="IPR001461">
    <property type="entry name" value="Aspartic_peptidase_A1"/>
</dbReference>
<dbReference type="OMA" id="CAFGVSM"/>
<protein>
    <recommendedName>
        <fullName evidence="3">rhizopuspepsin</fullName>
        <ecNumber evidence="3">3.4.23.21</ecNumber>
    </recommendedName>
</protein>
<keyword evidence="6" id="KW-0378">Hydrolase</keyword>
<evidence type="ECO:0000313" key="9">
    <source>
        <dbReference type="Proteomes" id="UP000009138"/>
    </source>
</evidence>
<dbReference type="InterPro" id="IPR033121">
    <property type="entry name" value="PEPTIDASE_A1"/>
</dbReference>
<dbReference type="SUPFAM" id="SSF50630">
    <property type="entry name" value="Acid proteases"/>
    <property type="match status" value="1"/>
</dbReference>
<evidence type="ECO:0000256" key="2">
    <source>
        <dbReference type="ARBA" id="ARBA00007447"/>
    </source>
</evidence>
<dbReference type="PROSITE" id="PS51767">
    <property type="entry name" value="PEPTIDASE_A1"/>
    <property type="match status" value="1"/>
</dbReference>
<evidence type="ECO:0000256" key="1">
    <source>
        <dbReference type="ARBA" id="ARBA00001130"/>
    </source>
</evidence>
<proteinExistence type="inferred from homology"/>
<dbReference type="PANTHER" id="PTHR47966">
    <property type="entry name" value="BETA-SITE APP-CLEAVING ENZYME, ISOFORM A-RELATED"/>
    <property type="match status" value="1"/>
</dbReference>
<evidence type="ECO:0000256" key="4">
    <source>
        <dbReference type="ARBA" id="ARBA00022750"/>
    </source>
</evidence>
<dbReference type="EC" id="3.4.23.21" evidence="3"/>
<dbReference type="PANTHER" id="PTHR47966:SF65">
    <property type="entry name" value="ASPARTIC-TYPE ENDOPEPTIDASE"/>
    <property type="match status" value="1"/>
</dbReference>
<evidence type="ECO:0000256" key="6">
    <source>
        <dbReference type="RuleBase" id="RU000454"/>
    </source>
</evidence>
<dbReference type="eggNOG" id="KOG1339">
    <property type="taxonomic scope" value="Eukaryota"/>
</dbReference>
<dbReference type="STRING" id="246409.I1C514"/>
<dbReference type="GeneID" id="93615220"/>
<evidence type="ECO:0000259" key="7">
    <source>
        <dbReference type="PROSITE" id="PS51767"/>
    </source>
</evidence>
<dbReference type="Proteomes" id="UP000009138">
    <property type="component" value="Unassembled WGS sequence"/>
</dbReference>
<evidence type="ECO:0000256" key="5">
    <source>
        <dbReference type="PIRSR" id="PIRSR601461-2"/>
    </source>
</evidence>
<keyword evidence="4 6" id="KW-0064">Aspartyl protease</keyword>
<dbReference type="Pfam" id="PF00026">
    <property type="entry name" value="Asp"/>
    <property type="match status" value="1"/>
</dbReference>
<keyword evidence="5" id="KW-1015">Disulfide bond</keyword>
<dbReference type="PROSITE" id="PS00141">
    <property type="entry name" value="ASP_PROTEASE"/>
    <property type="match status" value="1"/>
</dbReference>
<feature type="disulfide bond" evidence="5">
    <location>
        <begin position="118"/>
        <end position="169"/>
    </location>
</feature>
<feature type="domain" description="Peptidase A1" evidence="7">
    <location>
        <begin position="1"/>
        <end position="210"/>
    </location>
</feature>
<dbReference type="GO" id="GO:0006508">
    <property type="term" value="P:proteolysis"/>
    <property type="evidence" value="ECO:0007669"/>
    <property type="project" value="UniProtKB-KW"/>
</dbReference>
<dbReference type="AlphaFoldDB" id="I1C514"/>
<evidence type="ECO:0000256" key="3">
    <source>
        <dbReference type="ARBA" id="ARBA00013205"/>
    </source>
</evidence>
<evidence type="ECO:0000313" key="8">
    <source>
        <dbReference type="EMBL" id="EIE83544.1"/>
    </source>
</evidence>